<name>A0A1I3FDC1_9FLAO</name>
<sequence length="331" mass="38793">MKVALLGSKDFDSLEYHLQDSLVFLGHEVFHIDIKDVVKIPYRFNYWATKLFPKYDLSVFKKIAEKIVEQKPDLVIGTYRFINPECIRMIKTALPNTPVFHINPDQLTTLEHQQIFASPYDAYFTKDHFMVDFMKNKMNLNTHYLPEALNARLHVPPAETDRKLLEDKINIDVVGFGTMYPYRAAMVSELIKNGLEVSLFGTPDKRFPRKEIEDNFQNEFITGKRKSEVLYGSKVIFNNFHYAEITSANVKFFEIYGIGGFQICDYKPALQEYSAVDVEKFTYKTIGEAVEKIKYYLVHPEERYSIADQQIKHFHKNHTYEHRIKEVLGFL</sequence>
<dbReference type="Pfam" id="PF13524">
    <property type="entry name" value="Glyco_trans_1_2"/>
    <property type="match status" value="1"/>
</dbReference>
<evidence type="ECO:0000313" key="3">
    <source>
        <dbReference type="Proteomes" id="UP000198931"/>
    </source>
</evidence>
<protein>
    <submittedName>
        <fullName evidence="2">Spore maturation protein CgeB</fullName>
    </submittedName>
</protein>
<organism evidence="2 3">
    <name type="scientific">Halpernia frigidisoli</name>
    <dbReference type="NCBI Taxonomy" id="1125876"/>
    <lineage>
        <taxon>Bacteria</taxon>
        <taxon>Pseudomonadati</taxon>
        <taxon>Bacteroidota</taxon>
        <taxon>Flavobacteriia</taxon>
        <taxon>Flavobacteriales</taxon>
        <taxon>Weeksellaceae</taxon>
        <taxon>Chryseobacterium group</taxon>
        <taxon>Halpernia</taxon>
    </lineage>
</organism>
<dbReference type="RefSeq" id="WP_090079323.1">
    <property type="nucleotide sequence ID" value="NZ_FOQT01000002.1"/>
</dbReference>
<dbReference type="EMBL" id="FOQT01000002">
    <property type="protein sequence ID" value="SFI09132.1"/>
    <property type="molecule type" value="Genomic_DNA"/>
</dbReference>
<dbReference type="OrthoDB" id="7872161at2"/>
<keyword evidence="3" id="KW-1185">Reference proteome</keyword>
<evidence type="ECO:0000313" key="2">
    <source>
        <dbReference type="EMBL" id="SFI09132.1"/>
    </source>
</evidence>
<dbReference type="STRING" id="1125876.SAMN05443292_1299"/>
<dbReference type="Proteomes" id="UP000198931">
    <property type="component" value="Unassembled WGS sequence"/>
</dbReference>
<proteinExistence type="predicted"/>
<reference evidence="2 3" key="1">
    <citation type="submission" date="2016-10" db="EMBL/GenBank/DDBJ databases">
        <authorList>
            <person name="de Groot N.N."/>
        </authorList>
    </citation>
    <scope>NUCLEOTIDE SEQUENCE [LARGE SCALE GENOMIC DNA]</scope>
    <source>
        <strain evidence="2 3">DSM 26000</strain>
    </source>
</reference>
<dbReference type="AlphaFoldDB" id="A0A1I3FDC1"/>
<feature type="domain" description="Spore protein YkvP/CgeB glycosyl transferase-like" evidence="1">
    <location>
        <begin position="185"/>
        <end position="328"/>
    </location>
</feature>
<evidence type="ECO:0000259" key="1">
    <source>
        <dbReference type="Pfam" id="PF13524"/>
    </source>
</evidence>
<accession>A0A1I3FDC1</accession>
<dbReference type="InterPro" id="IPR055259">
    <property type="entry name" value="YkvP/CgeB_Glyco_trans-like"/>
</dbReference>
<gene>
    <name evidence="2" type="ORF">SAMN05443292_1299</name>
</gene>